<name>A0A0H3J763_CLOPA</name>
<reference evidence="6 9" key="1">
    <citation type="journal article" date="2015" name="Genome Announc.">
        <title>Complete Genome Sequence of the Nitrogen-Fixing and Solvent-Producing Clostridium pasteurianum DSM 525.</title>
        <authorList>
            <person name="Poehlein A."/>
            <person name="Grosse-Honebrink A."/>
            <person name="Zhang Y."/>
            <person name="Minton N.P."/>
            <person name="Daniel R."/>
        </authorList>
    </citation>
    <scope>NUCLEOTIDE SEQUENCE [LARGE SCALE GENOMIC DNA]</scope>
    <source>
        <strain evidence="6">DSM 525</strain>
        <strain evidence="9">DSM 525 / ATCC 6013</strain>
    </source>
</reference>
<evidence type="ECO:0000259" key="5">
    <source>
        <dbReference type="Pfam" id="PF02782"/>
    </source>
</evidence>
<dbReference type="KEGG" id="cpat:CLPA_c29860"/>
<dbReference type="Pfam" id="PF00370">
    <property type="entry name" value="FGGY_N"/>
    <property type="match status" value="1"/>
</dbReference>
<gene>
    <name evidence="6" type="primary">xylB</name>
    <name evidence="6" type="ORF">CLPA_c29860</name>
    <name evidence="7" type="ORF">CP6013_00199</name>
</gene>
<dbReference type="InterPro" id="IPR000577">
    <property type="entry name" value="Carb_kinase_FGGY"/>
</dbReference>
<organism evidence="6 9">
    <name type="scientific">Clostridium pasteurianum DSM 525 = ATCC 6013</name>
    <dbReference type="NCBI Taxonomy" id="1262449"/>
    <lineage>
        <taxon>Bacteria</taxon>
        <taxon>Bacillati</taxon>
        <taxon>Bacillota</taxon>
        <taxon>Clostridia</taxon>
        <taxon>Eubacteriales</taxon>
        <taxon>Clostridiaceae</taxon>
        <taxon>Clostridium</taxon>
    </lineage>
</organism>
<dbReference type="Proteomes" id="UP000030905">
    <property type="component" value="Chromosome"/>
</dbReference>
<dbReference type="InterPro" id="IPR018484">
    <property type="entry name" value="FGGY_N"/>
</dbReference>
<proteinExistence type="inferred from homology"/>
<dbReference type="RefSeq" id="WP_003445266.1">
    <property type="nucleotide sequence ID" value="NZ_ANZB01000007.1"/>
</dbReference>
<accession>A0A0H3J763</accession>
<sequence length="502" mass="56288">MQQYFLGFDAGTQSVKVAIYDEHMNCVAEAANKTTLKYPHTGWVEMDAEEYLYLTKKGMKECALQLRNKKIPLNSVKSIMGDGIICGIVGIDESGEAITPYINYLDSRTEEDVKVINNLNLSLWQKETGNAEASCMFPAMHARWILANDENFKKSGKKFVHNAAYILSRLAGLNSEDAFIDWGTMSGWGLGYRVYDKEWSYEQLEILGIDKGYMPKIVKPWDIIGGLSIESARETGFPEGIPICAGAGDTMQSMLGNGVIDANRAVDVAGTCAMFCVSTSGIVPELSRRGSGLIFNSGTLENTYFYWGFVRTGGLSLRWFKDNLCKKSEDDNYYERLSREARKVSPGCNGVFFLPYLTDTHGEYSNLKGSFINMTLDTDQYVLWRAILESIAYEYLEITDVYRGAGIDINTITIAEGGSKDDLWNQIKADIIGTEVMTLQVSRGAVMTNCIVGSYAVGNIKDLKKSLIGIVKIHNEYMPNLYNTEFYRQQRKFQKDILKTMK</sequence>
<feature type="domain" description="Carbohydrate kinase FGGY N-terminal" evidence="4">
    <location>
        <begin position="4"/>
        <end position="256"/>
    </location>
</feature>
<reference evidence="7" key="2">
    <citation type="submission" date="2015-10" db="EMBL/GenBank/DDBJ databases">
        <title>Improved Draft Genome Sequence of Clostridium pasteurianum Strain ATCC 6013 (DSM 525) Using a Hybrid Next-Generation Sequencing Approach.</title>
        <authorList>
            <person name="Pyne M.E."/>
            <person name="Utturkar S.M."/>
            <person name="Brown S.D."/>
            <person name="Moo-Young M."/>
            <person name="Chung D.A."/>
            <person name="Chou P.C."/>
        </authorList>
    </citation>
    <scope>NUCLEOTIDE SEQUENCE</scope>
    <source>
        <strain evidence="7">ATCC 6013</strain>
    </source>
</reference>
<dbReference type="KEGG" id="cpae:CPAST_c29860"/>
<evidence type="ECO:0000313" key="7">
    <source>
        <dbReference type="EMBL" id="KRU10952.1"/>
    </source>
</evidence>
<keyword evidence="9" id="KW-1185">Reference proteome</keyword>
<dbReference type="GO" id="GO:0004856">
    <property type="term" value="F:D-xylulokinase activity"/>
    <property type="evidence" value="ECO:0007669"/>
    <property type="project" value="UniProtKB-EC"/>
</dbReference>
<dbReference type="PANTHER" id="PTHR43095">
    <property type="entry name" value="SUGAR KINASE"/>
    <property type="match status" value="1"/>
</dbReference>
<dbReference type="EC" id="2.7.1.17" evidence="6 7"/>
<dbReference type="InterPro" id="IPR050406">
    <property type="entry name" value="FGGY_Carb_Kinase"/>
</dbReference>
<dbReference type="Pfam" id="PF02782">
    <property type="entry name" value="FGGY_C"/>
    <property type="match status" value="1"/>
</dbReference>
<reference evidence="7 8" key="3">
    <citation type="journal article" name="Genome Announc.">
        <title>Improved Draft Genome Sequence of Clostridium pasteurianum Strain ATCC 6013 (DSM 525) Using a Hybrid Next-Generation Sequencing Approach.</title>
        <authorList>
            <person name="Pyne M.E."/>
            <person name="Utturkar S."/>
            <person name="Brown S.D."/>
            <person name="Moo-Young M."/>
            <person name="Chung D.A."/>
            <person name="Chou C.P."/>
        </authorList>
    </citation>
    <scope>NUCLEOTIDE SEQUENCE [LARGE SCALE GENOMIC DNA]</scope>
    <source>
        <strain evidence="7 8">ATCC 6013</strain>
    </source>
</reference>
<keyword evidence="3 6" id="KW-0418">Kinase</keyword>
<dbReference type="InterPro" id="IPR043129">
    <property type="entry name" value="ATPase_NBD"/>
</dbReference>
<protein>
    <submittedName>
        <fullName evidence="7">Xylulokinase</fullName>
        <ecNumber evidence="6 7">2.7.1.17</ecNumber>
    </submittedName>
    <submittedName>
        <fullName evidence="6">Xylulose kinase</fullName>
    </submittedName>
</protein>
<evidence type="ECO:0000259" key="4">
    <source>
        <dbReference type="Pfam" id="PF00370"/>
    </source>
</evidence>
<evidence type="ECO:0000256" key="2">
    <source>
        <dbReference type="ARBA" id="ARBA00022679"/>
    </source>
</evidence>
<dbReference type="CDD" id="cd00366">
    <property type="entry name" value="ASKHA_NBD_FGGY"/>
    <property type="match status" value="1"/>
</dbReference>
<dbReference type="EMBL" id="CP009268">
    <property type="protein sequence ID" value="AJA53040.1"/>
    <property type="molecule type" value="Genomic_DNA"/>
</dbReference>
<dbReference type="EMBL" id="JPGY02000001">
    <property type="protein sequence ID" value="KRU10952.1"/>
    <property type="molecule type" value="Genomic_DNA"/>
</dbReference>
<dbReference type="eggNOG" id="COG1070">
    <property type="taxonomic scope" value="Bacteria"/>
</dbReference>
<evidence type="ECO:0000313" key="9">
    <source>
        <dbReference type="Proteomes" id="UP000030905"/>
    </source>
</evidence>
<dbReference type="AlphaFoldDB" id="A0A0H3J763"/>
<dbReference type="InterPro" id="IPR018485">
    <property type="entry name" value="FGGY_C"/>
</dbReference>
<dbReference type="SUPFAM" id="SSF53067">
    <property type="entry name" value="Actin-like ATPase domain"/>
    <property type="match status" value="2"/>
</dbReference>
<dbReference type="PIRSF" id="PIRSF000538">
    <property type="entry name" value="GlpK"/>
    <property type="match status" value="1"/>
</dbReference>
<dbReference type="PATRIC" id="fig|1262449.3.peg.2248"/>
<comment type="similarity">
    <text evidence="1">Belongs to the FGGY kinase family.</text>
</comment>
<dbReference type="Gene3D" id="3.30.420.40">
    <property type="match status" value="2"/>
</dbReference>
<keyword evidence="2 6" id="KW-0808">Transferase</keyword>
<dbReference type="Proteomes" id="UP000028042">
    <property type="component" value="Unassembled WGS sequence"/>
</dbReference>
<evidence type="ECO:0000256" key="1">
    <source>
        <dbReference type="ARBA" id="ARBA00009156"/>
    </source>
</evidence>
<dbReference type="GeneID" id="93075107"/>
<feature type="domain" description="Carbohydrate kinase FGGY C-terminal" evidence="5">
    <location>
        <begin position="269"/>
        <end position="455"/>
    </location>
</feature>
<evidence type="ECO:0000313" key="6">
    <source>
        <dbReference type="EMBL" id="AJA53040.1"/>
    </source>
</evidence>
<evidence type="ECO:0000313" key="8">
    <source>
        <dbReference type="Proteomes" id="UP000028042"/>
    </source>
</evidence>
<evidence type="ECO:0000256" key="3">
    <source>
        <dbReference type="ARBA" id="ARBA00022777"/>
    </source>
</evidence>